<name>A0A932I1R4_UNCTE</name>
<accession>A0A932I1R4</accession>
<keyword evidence="14" id="KW-0175">Coiled coil</keyword>
<comment type="caution">
    <text evidence="16">The sequence shown here is derived from an EMBL/GenBank/DDBJ whole genome shotgun (WGS) entry which is preliminary data.</text>
</comment>
<sequence length="203" mass="22386">MGGRARAAMFLLAGLALAALPLLAPGLAFAAEAGEAHHKSFNLTEELFKLLNTLIVVGILYKLAARPLRNFLAERREGIRKALAEAERARQEAERQLEVQRTRVAGLEAELGQVRETGRKERDLLRERLQADQEAQAKRLLEQAKSTIALEATKARADLQNQAALLALGLAEDMLAKNLGPEDQKRFVEDYVAKLDKRNGGAR</sequence>
<comment type="similarity">
    <text evidence="12 13">Belongs to the ATPase B chain family.</text>
</comment>
<evidence type="ECO:0000256" key="15">
    <source>
        <dbReference type="SAM" id="SignalP"/>
    </source>
</evidence>
<organism evidence="16 17">
    <name type="scientific">Tectimicrobiota bacterium</name>
    <dbReference type="NCBI Taxonomy" id="2528274"/>
    <lineage>
        <taxon>Bacteria</taxon>
        <taxon>Pseudomonadati</taxon>
        <taxon>Nitrospinota/Tectimicrobiota group</taxon>
        <taxon>Candidatus Tectimicrobiota</taxon>
    </lineage>
</organism>
<keyword evidence="2 12" id="KW-0138">CF(0)</keyword>
<proteinExistence type="inferred from homology"/>
<dbReference type="Proteomes" id="UP000782312">
    <property type="component" value="Unassembled WGS sequence"/>
</dbReference>
<keyword evidence="1 12" id="KW-0813">Transport</keyword>
<evidence type="ECO:0000256" key="14">
    <source>
        <dbReference type="SAM" id="Coils"/>
    </source>
</evidence>
<dbReference type="AlphaFoldDB" id="A0A932I1R4"/>
<comment type="subcellular location">
    <subcellularLocation>
        <location evidence="12">Cell membrane</location>
        <topology evidence="12">Single-pass membrane protein</topology>
    </subcellularLocation>
    <subcellularLocation>
        <location evidence="11">Endomembrane system</location>
        <topology evidence="11">Single-pass membrane protein</topology>
    </subcellularLocation>
</comment>
<dbReference type="CDD" id="cd06503">
    <property type="entry name" value="ATP-synt_Fo_b"/>
    <property type="match status" value="1"/>
</dbReference>
<comment type="subunit">
    <text evidence="12">F-type ATPases have 2 components, F(1) - the catalytic core - and F(0) - the membrane proton channel. F(1) has five subunits: alpha(3), beta(3), gamma(1), delta(1), epsilon(1). F(0) has three main subunits: a(1), b(2) and c(10-14). The alpha and beta chains form an alternating ring which encloses part of the gamma chain. F(1) is attached to F(0) by a central stalk formed by the gamma and epsilon chains, while a peripheral stalk is formed by the delta and b chains.</text>
</comment>
<dbReference type="GO" id="GO:0012505">
    <property type="term" value="C:endomembrane system"/>
    <property type="evidence" value="ECO:0007669"/>
    <property type="project" value="UniProtKB-SubCell"/>
</dbReference>
<keyword evidence="5 12" id="KW-1133">Transmembrane helix</keyword>
<dbReference type="GO" id="GO:0005886">
    <property type="term" value="C:plasma membrane"/>
    <property type="evidence" value="ECO:0007669"/>
    <property type="project" value="UniProtKB-SubCell"/>
</dbReference>
<feature type="coiled-coil region" evidence="14">
    <location>
        <begin position="69"/>
        <end position="110"/>
    </location>
</feature>
<evidence type="ECO:0000256" key="1">
    <source>
        <dbReference type="ARBA" id="ARBA00022448"/>
    </source>
</evidence>
<keyword evidence="7 12" id="KW-0472">Membrane</keyword>
<dbReference type="GO" id="GO:0046933">
    <property type="term" value="F:proton-transporting ATP synthase activity, rotational mechanism"/>
    <property type="evidence" value="ECO:0007669"/>
    <property type="project" value="UniProtKB-UniRule"/>
</dbReference>
<dbReference type="InterPro" id="IPR002146">
    <property type="entry name" value="ATP_synth_b/b'su_bac/chlpt"/>
</dbReference>
<dbReference type="Pfam" id="PF00430">
    <property type="entry name" value="ATP-synt_B"/>
    <property type="match status" value="1"/>
</dbReference>
<evidence type="ECO:0000256" key="12">
    <source>
        <dbReference type="HAMAP-Rule" id="MF_01398"/>
    </source>
</evidence>
<dbReference type="HAMAP" id="MF_01398">
    <property type="entry name" value="ATP_synth_b_bprime"/>
    <property type="match status" value="1"/>
</dbReference>
<dbReference type="PANTHER" id="PTHR34264:SF3">
    <property type="entry name" value="ATP SYNTHASE SUBUNIT B, CHLOROPLASTIC"/>
    <property type="match status" value="1"/>
</dbReference>
<evidence type="ECO:0000256" key="5">
    <source>
        <dbReference type="ARBA" id="ARBA00022989"/>
    </source>
</evidence>
<dbReference type="EMBL" id="JACPUR010000019">
    <property type="protein sequence ID" value="MBI3127654.1"/>
    <property type="molecule type" value="Genomic_DNA"/>
</dbReference>
<evidence type="ECO:0000256" key="9">
    <source>
        <dbReference type="ARBA" id="ARBA00025198"/>
    </source>
</evidence>
<evidence type="ECO:0000256" key="4">
    <source>
        <dbReference type="ARBA" id="ARBA00022781"/>
    </source>
</evidence>
<feature type="signal peptide" evidence="15">
    <location>
        <begin position="1"/>
        <end position="30"/>
    </location>
</feature>
<evidence type="ECO:0000256" key="7">
    <source>
        <dbReference type="ARBA" id="ARBA00023136"/>
    </source>
</evidence>
<evidence type="ECO:0000256" key="11">
    <source>
        <dbReference type="ARBA" id="ARBA00037847"/>
    </source>
</evidence>
<keyword evidence="6 12" id="KW-0406">Ion transport</keyword>
<evidence type="ECO:0000256" key="2">
    <source>
        <dbReference type="ARBA" id="ARBA00022547"/>
    </source>
</evidence>
<keyword evidence="12" id="KW-1003">Cell membrane</keyword>
<evidence type="ECO:0000256" key="10">
    <source>
        <dbReference type="ARBA" id="ARBA00025614"/>
    </source>
</evidence>
<comment type="function">
    <text evidence="10">Component of the F(0) channel, it forms part of the peripheral stalk, linking F(1) to F(0). The b'-subunit is a diverged and duplicated form of b found in plants and photosynthetic bacteria.</text>
</comment>
<reference evidence="16" key="1">
    <citation type="submission" date="2020-07" db="EMBL/GenBank/DDBJ databases">
        <title>Huge and variable diversity of episymbiotic CPR bacteria and DPANN archaea in groundwater ecosystems.</title>
        <authorList>
            <person name="He C.Y."/>
            <person name="Keren R."/>
            <person name="Whittaker M."/>
            <person name="Farag I.F."/>
            <person name="Doudna J."/>
            <person name="Cate J.H.D."/>
            <person name="Banfield J.F."/>
        </authorList>
    </citation>
    <scope>NUCLEOTIDE SEQUENCE</scope>
    <source>
        <strain evidence="16">NC_groundwater_763_Ag_S-0.2um_68_21</strain>
    </source>
</reference>
<protein>
    <recommendedName>
        <fullName evidence="12">ATP synthase subunit b</fullName>
    </recommendedName>
    <alternativeName>
        <fullName evidence="12">ATP synthase F(0) sector subunit b</fullName>
    </alternativeName>
    <alternativeName>
        <fullName evidence="12">ATPase subunit I</fullName>
    </alternativeName>
    <alternativeName>
        <fullName evidence="12">F-type ATPase subunit b</fullName>
        <shortName evidence="12">F-ATPase subunit b</shortName>
    </alternativeName>
</protein>
<dbReference type="PANTHER" id="PTHR34264">
    <property type="entry name" value="ATP SYNTHASE SUBUNIT B, CHLOROPLASTIC"/>
    <property type="match status" value="1"/>
</dbReference>
<evidence type="ECO:0000256" key="3">
    <source>
        <dbReference type="ARBA" id="ARBA00022692"/>
    </source>
</evidence>
<evidence type="ECO:0000256" key="8">
    <source>
        <dbReference type="ARBA" id="ARBA00023310"/>
    </source>
</evidence>
<feature type="chain" id="PRO_5037266308" description="ATP synthase subunit b" evidence="15">
    <location>
        <begin position="31"/>
        <end position="203"/>
    </location>
</feature>
<keyword evidence="15" id="KW-0732">Signal</keyword>
<evidence type="ECO:0000256" key="6">
    <source>
        <dbReference type="ARBA" id="ARBA00023065"/>
    </source>
</evidence>
<evidence type="ECO:0000313" key="17">
    <source>
        <dbReference type="Proteomes" id="UP000782312"/>
    </source>
</evidence>
<keyword evidence="8 12" id="KW-0066">ATP synthesis</keyword>
<comment type="function">
    <text evidence="9 12">F(1)F(0) ATP synthase produces ATP from ADP in the presence of a proton or sodium gradient. F-type ATPases consist of two structural domains, F(1) containing the extramembraneous catalytic core and F(0) containing the membrane proton channel, linked together by a central stalk and a peripheral stalk. During catalysis, ATP synthesis in the catalytic domain of F(1) is coupled via a rotary mechanism of the central stalk subunits to proton translocation.</text>
</comment>
<gene>
    <name evidence="12" type="primary">atpF</name>
    <name evidence="16" type="ORF">HYZ11_08640</name>
</gene>
<keyword evidence="3 12" id="KW-0812">Transmembrane</keyword>
<evidence type="ECO:0000313" key="16">
    <source>
        <dbReference type="EMBL" id="MBI3127654.1"/>
    </source>
</evidence>
<dbReference type="GO" id="GO:0045259">
    <property type="term" value="C:proton-transporting ATP synthase complex"/>
    <property type="evidence" value="ECO:0007669"/>
    <property type="project" value="UniProtKB-KW"/>
</dbReference>
<keyword evidence="4 12" id="KW-0375">Hydrogen ion transport</keyword>
<evidence type="ECO:0000256" key="13">
    <source>
        <dbReference type="RuleBase" id="RU003848"/>
    </source>
</evidence>